<accession>A0A7X3MWW1</accession>
<comment type="caution">
    <text evidence="2">The sequence shown here is derived from an EMBL/GenBank/DDBJ whole genome shotgun (WGS) entry which is preliminary data.</text>
</comment>
<dbReference type="OrthoDB" id="7406133at2"/>
<keyword evidence="1" id="KW-1133">Transmembrane helix</keyword>
<protein>
    <submittedName>
        <fullName evidence="2">Uncharacterized protein</fullName>
    </submittedName>
</protein>
<dbReference type="EMBL" id="WURB01000037">
    <property type="protein sequence ID" value="MXQ14518.1"/>
    <property type="molecule type" value="Genomic_DNA"/>
</dbReference>
<evidence type="ECO:0000313" key="2">
    <source>
        <dbReference type="EMBL" id="MXQ14518.1"/>
    </source>
</evidence>
<organism evidence="2 3">
    <name type="scientific">Microvirga makkahensis</name>
    <dbReference type="NCBI Taxonomy" id="1128670"/>
    <lineage>
        <taxon>Bacteria</taxon>
        <taxon>Pseudomonadati</taxon>
        <taxon>Pseudomonadota</taxon>
        <taxon>Alphaproteobacteria</taxon>
        <taxon>Hyphomicrobiales</taxon>
        <taxon>Methylobacteriaceae</taxon>
        <taxon>Microvirga</taxon>
    </lineage>
</organism>
<gene>
    <name evidence="2" type="ORF">GR328_24315</name>
</gene>
<evidence type="ECO:0000256" key="1">
    <source>
        <dbReference type="SAM" id="Phobius"/>
    </source>
</evidence>
<dbReference type="AlphaFoldDB" id="A0A7X3MWW1"/>
<reference evidence="2 3" key="1">
    <citation type="submission" date="2019-12" db="EMBL/GenBank/DDBJ databases">
        <authorList>
            <person name="Yuan C.-G."/>
        </authorList>
    </citation>
    <scope>NUCLEOTIDE SEQUENCE [LARGE SCALE GENOMIC DNA]</scope>
    <source>
        <strain evidence="2 3">KCTC 23863</strain>
    </source>
</reference>
<keyword evidence="3" id="KW-1185">Reference proteome</keyword>
<dbReference type="RefSeq" id="WP_160888241.1">
    <property type="nucleotide sequence ID" value="NZ_WURB01000037.1"/>
</dbReference>
<dbReference type="Proteomes" id="UP000436483">
    <property type="component" value="Unassembled WGS sequence"/>
</dbReference>
<keyword evidence="1" id="KW-0812">Transmembrane</keyword>
<feature type="transmembrane region" description="Helical" evidence="1">
    <location>
        <begin position="12"/>
        <end position="32"/>
    </location>
</feature>
<sequence length="200" mass="22464">MWNWITSNHQVIGTLVNIAMLFVWIAYLQVFVSSYRRQKRSSILINRSSGSGLDARCLISNMSAEAIYIESIIATVATAEGRWSCPVTEPLEGRSDLDLKTRQGPLQAGRFIDIGSFQSLIEPALRMGTVAPNRSENLVAVEIKVIAAHGSEDLLAGATRRFDVIRQQDRLLLRGHVVGTHQIRSRRERERLHDDVELDL</sequence>
<evidence type="ECO:0000313" key="3">
    <source>
        <dbReference type="Proteomes" id="UP000436483"/>
    </source>
</evidence>
<name>A0A7X3MWW1_9HYPH</name>
<proteinExistence type="predicted"/>
<reference evidence="2 3" key="2">
    <citation type="submission" date="2020-01" db="EMBL/GenBank/DDBJ databases">
        <title>Microvirga sp. nov., an arsenate reduction bacterium isolated from Tibet hotspring sediments.</title>
        <authorList>
            <person name="Xian W.-D."/>
            <person name="Li W.-J."/>
        </authorList>
    </citation>
    <scope>NUCLEOTIDE SEQUENCE [LARGE SCALE GENOMIC DNA]</scope>
    <source>
        <strain evidence="2 3">KCTC 23863</strain>
    </source>
</reference>
<keyword evidence="1" id="KW-0472">Membrane</keyword>